<keyword evidence="3" id="KW-1185">Reference proteome</keyword>
<proteinExistence type="predicted"/>
<evidence type="ECO:0000313" key="2">
    <source>
        <dbReference type="EMBL" id="GAP91580.2"/>
    </source>
</evidence>
<reference evidence="2" key="1">
    <citation type="submission" date="2016-03" db="EMBL/GenBank/DDBJ databases">
        <title>Draft genome sequence of Rosellinia necatrix.</title>
        <authorList>
            <person name="Kanematsu S."/>
        </authorList>
    </citation>
    <scope>NUCLEOTIDE SEQUENCE [LARGE SCALE GENOMIC DNA]</scope>
    <source>
        <strain evidence="2">W97</strain>
    </source>
</reference>
<dbReference type="Proteomes" id="UP000054516">
    <property type="component" value="Unassembled WGS sequence"/>
</dbReference>
<feature type="region of interest" description="Disordered" evidence="1">
    <location>
        <begin position="17"/>
        <end position="42"/>
    </location>
</feature>
<sequence>MWVAHRVVVTTNDLRGVPAPVEQNSSHVDERQTAPQVTPPEYWPQMDVKPESKNMSQHVLQHVPQYQTQLVPQYKSEHEPQYQAQYQPQATHVHQSTPAYMPDLYYGNGPAHPPEDGFGMELGISASAGTQAHPAPNDQGEWSYFNPLWEQPRRQI</sequence>
<name>A0A1W2TST8_ROSNE</name>
<protein>
    <submittedName>
        <fullName evidence="2">Uncharacterized protein</fullName>
    </submittedName>
</protein>
<dbReference type="EMBL" id="DF977510">
    <property type="protein sequence ID" value="GAP91580.2"/>
    <property type="molecule type" value="Genomic_DNA"/>
</dbReference>
<organism evidence="2">
    <name type="scientific">Rosellinia necatrix</name>
    <name type="common">White root-rot fungus</name>
    <dbReference type="NCBI Taxonomy" id="77044"/>
    <lineage>
        <taxon>Eukaryota</taxon>
        <taxon>Fungi</taxon>
        <taxon>Dikarya</taxon>
        <taxon>Ascomycota</taxon>
        <taxon>Pezizomycotina</taxon>
        <taxon>Sordariomycetes</taxon>
        <taxon>Xylariomycetidae</taxon>
        <taxon>Xylariales</taxon>
        <taxon>Xylariaceae</taxon>
        <taxon>Rosellinia</taxon>
    </lineage>
</organism>
<feature type="compositionally biased region" description="Low complexity" evidence="1">
    <location>
        <begin position="81"/>
        <end position="90"/>
    </location>
</feature>
<gene>
    <name evidence="2" type="ORF">SAMD00023353_6500070</name>
</gene>
<evidence type="ECO:0000256" key="1">
    <source>
        <dbReference type="SAM" id="MobiDB-lite"/>
    </source>
</evidence>
<feature type="region of interest" description="Disordered" evidence="1">
    <location>
        <begin position="75"/>
        <end position="94"/>
    </location>
</feature>
<evidence type="ECO:0000313" key="3">
    <source>
        <dbReference type="Proteomes" id="UP000054516"/>
    </source>
</evidence>
<accession>A0A1W2TST8</accession>
<dbReference type="AlphaFoldDB" id="A0A1W2TST8"/>